<evidence type="ECO:0000313" key="2">
    <source>
        <dbReference type="EMBL" id="JAE24404.1"/>
    </source>
</evidence>
<dbReference type="AlphaFoldDB" id="A0A0A9GLU2"/>
<feature type="signal peptide" evidence="1">
    <location>
        <begin position="1"/>
        <end position="17"/>
    </location>
</feature>
<feature type="chain" id="PRO_5002046328" evidence="1">
    <location>
        <begin position="18"/>
        <end position="55"/>
    </location>
</feature>
<proteinExistence type="predicted"/>
<reference evidence="2" key="1">
    <citation type="submission" date="2014-09" db="EMBL/GenBank/DDBJ databases">
        <authorList>
            <person name="Magalhaes I.L.F."/>
            <person name="Oliveira U."/>
            <person name="Santos F.R."/>
            <person name="Vidigal T.H.D.A."/>
            <person name="Brescovit A.D."/>
            <person name="Santos A.J."/>
        </authorList>
    </citation>
    <scope>NUCLEOTIDE SEQUENCE</scope>
    <source>
        <tissue evidence="2">Shoot tissue taken approximately 20 cm above the soil surface</tissue>
    </source>
</reference>
<evidence type="ECO:0000256" key="1">
    <source>
        <dbReference type="SAM" id="SignalP"/>
    </source>
</evidence>
<keyword evidence="1" id="KW-0732">Signal</keyword>
<protein>
    <submittedName>
        <fullName evidence="2">Uncharacterized protein</fullName>
    </submittedName>
</protein>
<name>A0A0A9GLU2_ARUDO</name>
<dbReference type="EMBL" id="GBRH01173492">
    <property type="protein sequence ID" value="JAE24404.1"/>
    <property type="molecule type" value="Transcribed_RNA"/>
</dbReference>
<reference evidence="2" key="2">
    <citation type="journal article" date="2015" name="Data Brief">
        <title>Shoot transcriptome of the giant reed, Arundo donax.</title>
        <authorList>
            <person name="Barrero R.A."/>
            <person name="Guerrero F.D."/>
            <person name="Moolhuijzen P."/>
            <person name="Goolsby J.A."/>
            <person name="Tidwell J."/>
            <person name="Bellgard S.E."/>
            <person name="Bellgard M.I."/>
        </authorList>
    </citation>
    <scope>NUCLEOTIDE SEQUENCE</scope>
    <source>
        <tissue evidence="2">Shoot tissue taken approximately 20 cm above the soil surface</tissue>
    </source>
</reference>
<accession>A0A0A9GLU2</accession>
<organism evidence="2">
    <name type="scientific">Arundo donax</name>
    <name type="common">Giant reed</name>
    <name type="synonym">Donax arundinaceus</name>
    <dbReference type="NCBI Taxonomy" id="35708"/>
    <lineage>
        <taxon>Eukaryota</taxon>
        <taxon>Viridiplantae</taxon>
        <taxon>Streptophyta</taxon>
        <taxon>Embryophyta</taxon>
        <taxon>Tracheophyta</taxon>
        <taxon>Spermatophyta</taxon>
        <taxon>Magnoliopsida</taxon>
        <taxon>Liliopsida</taxon>
        <taxon>Poales</taxon>
        <taxon>Poaceae</taxon>
        <taxon>PACMAD clade</taxon>
        <taxon>Arundinoideae</taxon>
        <taxon>Arundineae</taxon>
        <taxon>Arundo</taxon>
    </lineage>
</organism>
<sequence length="55" mass="5764">MFCGLAFSATNLFSVYALLAPRRDTLLDRAGVTPHGEHLAGAASTYGIGLQLNPS</sequence>